<dbReference type="InParanoid" id="M4C2L5"/>
<dbReference type="HOGENOM" id="CLU_026418_0_0_1"/>
<dbReference type="AlphaFoldDB" id="M4C2L5"/>
<dbReference type="VEuPathDB" id="FungiDB:HpaG813330"/>
<sequence length="533" mass="58696">MHENVPAVHNRMALDNSVVSSSASGPPTQQDPYESLFDSPEGSMTFSSMLSRPSSLLSSQSLSLSSSGRSEAPRGATQQYEPYQQRQQSPLHRFGQTPPPAAPFLGYDDNAWSLSDLAPAPFASTPDLLIFDAEKIPFQARPTPSEAVLRSPSQHQSTHEAPSLDEFADGLLKLSIAECLGSTENAVPHGSTPVPDTIEGLEVLYAQKRWRSLTKKSLSMLQSLSGDTNVALEIKSWWLAGLIKDGQFDNATNVLDQIGNLDELSIAGGASPFVPIRLLLLQALLSKCQGEVLNHEQQLFHLILRLQNAIQQNETMSLFGVQLRAAARWLRIAQFALANHLVHQQKFMMALRICSQIDMGDLTAAEKLFEAARYFTHQATASRDSGTAIRSEVVCELKARLLLNDGLLFFAQNKLQEALGAFDSILRLQNAQVLSSTITDAEVFLDEDIVCSAVNNYAVCALYCCDVKAAVVTLERMIKSNPQRFLNGVVVFNLSSLYDLQFDNATSKSRKELMKKIAHLYDLEHVDPAAYRI</sequence>
<keyword evidence="3" id="KW-1185">Reference proteome</keyword>
<name>M4C2L5_HYAAE</name>
<dbReference type="SUPFAM" id="SSF48452">
    <property type="entry name" value="TPR-like"/>
    <property type="match status" value="1"/>
</dbReference>
<protein>
    <submittedName>
        <fullName evidence="2">Uncharacterized protein</fullName>
    </submittedName>
</protein>
<dbReference type="eggNOG" id="KOG2796">
    <property type="taxonomic scope" value="Eukaryota"/>
</dbReference>
<organism evidence="2 3">
    <name type="scientific">Hyaloperonospora arabidopsidis (strain Emoy2)</name>
    <name type="common">Downy mildew agent</name>
    <name type="synonym">Peronospora arabidopsidis</name>
    <dbReference type="NCBI Taxonomy" id="559515"/>
    <lineage>
        <taxon>Eukaryota</taxon>
        <taxon>Sar</taxon>
        <taxon>Stramenopiles</taxon>
        <taxon>Oomycota</taxon>
        <taxon>Peronosporomycetes</taxon>
        <taxon>Peronosporales</taxon>
        <taxon>Peronosporaceae</taxon>
        <taxon>Hyaloperonospora</taxon>
    </lineage>
</organism>
<reference evidence="2" key="2">
    <citation type="submission" date="2015-06" db="UniProtKB">
        <authorList>
            <consortium name="EnsemblProtists"/>
        </authorList>
    </citation>
    <scope>IDENTIFICATION</scope>
    <source>
        <strain evidence="2">Emoy2</strain>
    </source>
</reference>
<feature type="region of interest" description="Disordered" evidence="1">
    <location>
        <begin position="18"/>
        <end position="102"/>
    </location>
</feature>
<feature type="compositionally biased region" description="Low complexity" evidence="1">
    <location>
        <begin position="47"/>
        <end position="70"/>
    </location>
</feature>
<dbReference type="PANTHER" id="PTHR21581">
    <property type="entry name" value="D-ALANYL-D-ALANINE CARBOXYPEPTIDASE"/>
    <property type="match status" value="1"/>
</dbReference>
<dbReference type="OMA" id="CALYSCE"/>
<reference evidence="3" key="1">
    <citation type="journal article" date="2010" name="Science">
        <title>Signatures of adaptation to obligate biotrophy in the Hyaloperonospora arabidopsidis genome.</title>
        <authorList>
            <person name="Baxter L."/>
            <person name="Tripathy S."/>
            <person name="Ishaque N."/>
            <person name="Boot N."/>
            <person name="Cabral A."/>
            <person name="Kemen E."/>
            <person name="Thines M."/>
            <person name="Ah-Fong A."/>
            <person name="Anderson R."/>
            <person name="Badejoko W."/>
            <person name="Bittner-Eddy P."/>
            <person name="Boore J.L."/>
            <person name="Chibucos M.C."/>
            <person name="Coates M."/>
            <person name="Dehal P."/>
            <person name="Delehaunty K."/>
            <person name="Dong S."/>
            <person name="Downton P."/>
            <person name="Dumas B."/>
            <person name="Fabro G."/>
            <person name="Fronick C."/>
            <person name="Fuerstenberg S.I."/>
            <person name="Fulton L."/>
            <person name="Gaulin E."/>
            <person name="Govers F."/>
            <person name="Hughes L."/>
            <person name="Humphray S."/>
            <person name="Jiang R.H."/>
            <person name="Judelson H."/>
            <person name="Kamoun S."/>
            <person name="Kyung K."/>
            <person name="Meijer H."/>
            <person name="Minx P."/>
            <person name="Morris P."/>
            <person name="Nelson J."/>
            <person name="Phuntumart V."/>
            <person name="Qutob D."/>
            <person name="Rehmany A."/>
            <person name="Rougon-Cardoso A."/>
            <person name="Ryden P."/>
            <person name="Torto-Alalibo T."/>
            <person name="Studholme D."/>
            <person name="Wang Y."/>
            <person name="Win J."/>
            <person name="Wood J."/>
            <person name="Clifton S.W."/>
            <person name="Rogers J."/>
            <person name="Van den Ackerveken G."/>
            <person name="Jones J.D."/>
            <person name="McDowell J.M."/>
            <person name="Beynon J."/>
            <person name="Tyler B.M."/>
        </authorList>
    </citation>
    <scope>NUCLEOTIDE SEQUENCE [LARGE SCALE GENOMIC DNA]</scope>
    <source>
        <strain evidence="3">Emoy2</strain>
    </source>
</reference>
<feature type="compositionally biased region" description="Low complexity" evidence="1">
    <location>
        <begin position="78"/>
        <end position="88"/>
    </location>
</feature>
<dbReference type="Proteomes" id="UP000011713">
    <property type="component" value="Unassembled WGS sequence"/>
</dbReference>
<proteinExistence type="predicted"/>
<dbReference type="PANTHER" id="PTHR21581:SF6">
    <property type="entry name" value="TRAFFICKING PROTEIN PARTICLE COMPLEX SUBUNIT 12"/>
    <property type="match status" value="1"/>
</dbReference>
<evidence type="ECO:0000313" key="2">
    <source>
        <dbReference type="EnsemblProtists" id="HpaP813330"/>
    </source>
</evidence>
<feature type="compositionally biased region" description="Polar residues" evidence="1">
    <location>
        <begin position="18"/>
        <end position="32"/>
    </location>
</feature>
<dbReference type="EnsemblProtists" id="HpaT813330">
    <property type="protein sequence ID" value="HpaP813330"/>
    <property type="gene ID" value="HpaG813330"/>
</dbReference>
<evidence type="ECO:0000256" key="1">
    <source>
        <dbReference type="SAM" id="MobiDB-lite"/>
    </source>
</evidence>
<dbReference type="STRING" id="559515.M4C2L5"/>
<feature type="compositionally biased region" description="Polar residues" evidence="1">
    <location>
        <begin position="151"/>
        <end position="160"/>
    </location>
</feature>
<dbReference type="InterPro" id="IPR011990">
    <property type="entry name" value="TPR-like_helical_dom_sf"/>
</dbReference>
<dbReference type="Gene3D" id="1.25.40.10">
    <property type="entry name" value="Tetratricopeptide repeat domain"/>
    <property type="match status" value="1"/>
</dbReference>
<evidence type="ECO:0000313" key="3">
    <source>
        <dbReference type="Proteomes" id="UP000011713"/>
    </source>
</evidence>
<feature type="region of interest" description="Disordered" evidence="1">
    <location>
        <begin position="142"/>
        <end position="162"/>
    </location>
</feature>
<accession>M4C2L5</accession>
<dbReference type="EMBL" id="JH598132">
    <property type="status" value="NOT_ANNOTATED_CDS"/>
    <property type="molecule type" value="Genomic_DNA"/>
</dbReference>